<dbReference type="EMBL" id="WTYB01000001">
    <property type="protein sequence ID" value="MXP37194.1"/>
    <property type="molecule type" value="Genomic_DNA"/>
</dbReference>
<organism evidence="3 4">
    <name type="scientific">Erythrobacter ramosus</name>
    <dbReference type="NCBI Taxonomy" id="35811"/>
    <lineage>
        <taxon>Bacteria</taxon>
        <taxon>Pseudomonadati</taxon>
        <taxon>Pseudomonadota</taxon>
        <taxon>Alphaproteobacteria</taxon>
        <taxon>Sphingomonadales</taxon>
        <taxon>Erythrobacteraceae</taxon>
        <taxon>Erythrobacter/Porphyrobacter group</taxon>
        <taxon>Erythrobacter</taxon>
    </lineage>
</organism>
<proteinExistence type="predicted"/>
<dbReference type="Proteomes" id="UP000430021">
    <property type="component" value="Unassembled WGS sequence"/>
</dbReference>
<feature type="compositionally biased region" description="Low complexity" evidence="1">
    <location>
        <begin position="43"/>
        <end position="67"/>
    </location>
</feature>
<evidence type="ECO:0000313" key="4">
    <source>
        <dbReference type="Proteomes" id="UP000430021"/>
    </source>
</evidence>
<gene>
    <name evidence="2" type="ORF">FHS52_001122</name>
    <name evidence="3" type="ORF">GRI59_01035</name>
</gene>
<dbReference type="RefSeq" id="WP_160759350.1">
    <property type="nucleotide sequence ID" value="NZ_BAAADZ010000002.1"/>
</dbReference>
<evidence type="ECO:0000256" key="1">
    <source>
        <dbReference type="SAM" id="MobiDB-lite"/>
    </source>
</evidence>
<keyword evidence="5" id="KW-1185">Reference proteome</keyword>
<evidence type="ECO:0000313" key="2">
    <source>
        <dbReference type="EMBL" id="MBB3775179.1"/>
    </source>
</evidence>
<reference evidence="2 5" key="2">
    <citation type="submission" date="2020-08" db="EMBL/GenBank/DDBJ databases">
        <title>Genomic Encyclopedia of Type Strains, Phase IV (KMG-IV): sequencing the most valuable type-strain genomes for metagenomic binning, comparative biology and taxonomic classification.</title>
        <authorList>
            <person name="Goeker M."/>
        </authorList>
    </citation>
    <scope>NUCLEOTIDE SEQUENCE [LARGE SCALE GENOMIC DNA]</scope>
    <source>
        <strain evidence="2 5">DSM 8510</strain>
    </source>
</reference>
<evidence type="ECO:0000313" key="3">
    <source>
        <dbReference type="EMBL" id="MXP37194.1"/>
    </source>
</evidence>
<accession>A0A6I4UH52</accession>
<dbReference type="AlphaFoldDB" id="A0A6I4UH52"/>
<evidence type="ECO:0000313" key="5">
    <source>
        <dbReference type="Proteomes" id="UP000548685"/>
    </source>
</evidence>
<protein>
    <submittedName>
        <fullName evidence="3">Uncharacterized protein</fullName>
    </submittedName>
</protein>
<dbReference type="EMBL" id="JACICE010000001">
    <property type="protein sequence ID" value="MBB3775179.1"/>
    <property type="molecule type" value="Genomic_DNA"/>
</dbReference>
<name>A0A6I4UH52_9SPHN</name>
<feature type="region of interest" description="Disordered" evidence="1">
    <location>
        <begin position="1"/>
        <end position="67"/>
    </location>
</feature>
<dbReference type="Proteomes" id="UP000548685">
    <property type="component" value="Unassembled WGS sequence"/>
</dbReference>
<reference evidence="3 4" key="1">
    <citation type="submission" date="2019-12" db="EMBL/GenBank/DDBJ databases">
        <title>Genomic-based taxomic classification of the family Erythrobacteraceae.</title>
        <authorList>
            <person name="Xu L."/>
        </authorList>
    </citation>
    <scope>NUCLEOTIDE SEQUENCE [LARGE SCALE GENOMIC DNA]</scope>
    <source>
        <strain evidence="3 4">JCM 10282</strain>
    </source>
</reference>
<sequence length="67" mass="7174">MSKNQKTARPRQGGSYVRQPSGALKRTEFTKPSNGPEIGEQLEVPAPEAAEPEHVSAPASASTKQEK</sequence>
<comment type="caution">
    <text evidence="3">The sequence shown here is derived from an EMBL/GenBank/DDBJ whole genome shotgun (WGS) entry which is preliminary data.</text>
</comment>